<evidence type="ECO:0000313" key="2">
    <source>
        <dbReference type="Proteomes" id="UP001212152"/>
    </source>
</evidence>
<gene>
    <name evidence="1" type="ORF">HDU87_001282</name>
</gene>
<sequence length="239" mass="24557">MSGIINRATDAVSTTAQSAAAIVDPYVPQVAKNAATYAISTAQSTKDRAVNTVNGAATMASNTVTGAATMASNTVTGTVNFATGKVYDVIDFGKVVVNGATTTITAYTPNPILNLINSTLSEAKSLREDPVSTVKHYVPTFVIHAGEKTYEIGHNTKDRTVSGVNATTGFIVEKVEGVVTAVTSVPQIHALIEQLNKITTPVLNKLGVTRATSTPSVTVASTPGVATTVPAETAAPATH</sequence>
<dbReference type="EMBL" id="JADGJQ010000129">
    <property type="protein sequence ID" value="KAJ3168053.1"/>
    <property type="molecule type" value="Genomic_DNA"/>
</dbReference>
<comment type="caution">
    <text evidence="1">The sequence shown here is derived from an EMBL/GenBank/DDBJ whole genome shotgun (WGS) entry which is preliminary data.</text>
</comment>
<keyword evidence="2" id="KW-1185">Reference proteome</keyword>
<organism evidence="1 2">
    <name type="scientific">Geranomyces variabilis</name>
    <dbReference type="NCBI Taxonomy" id="109894"/>
    <lineage>
        <taxon>Eukaryota</taxon>
        <taxon>Fungi</taxon>
        <taxon>Fungi incertae sedis</taxon>
        <taxon>Chytridiomycota</taxon>
        <taxon>Chytridiomycota incertae sedis</taxon>
        <taxon>Chytridiomycetes</taxon>
        <taxon>Spizellomycetales</taxon>
        <taxon>Powellomycetaceae</taxon>
        <taxon>Geranomyces</taxon>
    </lineage>
</organism>
<dbReference type="Proteomes" id="UP001212152">
    <property type="component" value="Unassembled WGS sequence"/>
</dbReference>
<name>A0AAD5XNE9_9FUNG</name>
<evidence type="ECO:0000313" key="1">
    <source>
        <dbReference type="EMBL" id="KAJ3168053.1"/>
    </source>
</evidence>
<accession>A0AAD5XNE9</accession>
<protein>
    <submittedName>
        <fullName evidence="1">Uncharacterized protein</fullName>
    </submittedName>
</protein>
<reference evidence="1" key="1">
    <citation type="submission" date="2020-05" db="EMBL/GenBank/DDBJ databases">
        <title>Phylogenomic resolution of chytrid fungi.</title>
        <authorList>
            <person name="Stajich J.E."/>
            <person name="Amses K."/>
            <person name="Simmons R."/>
            <person name="Seto K."/>
            <person name="Myers J."/>
            <person name="Bonds A."/>
            <person name="Quandt C.A."/>
            <person name="Barry K."/>
            <person name="Liu P."/>
            <person name="Grigoriev I."/>
            <person name="Longcore J.E."/>
            <person name="James T.Y."/>
        </authorList>
    </citation>
    <scope>NUCLEOTIDE SEQUENCE</scope>
    <source>
        <strain evidence="1">JEL0379</strain>
    </source>
</reference>
<dbReference type="AlphaFoldDB" id="A0AAD5XNE9"/>
<proteinExistence type="predicted"/>